<protein>
    <submittedName>
        <fullName evidence="4">CBS domain-containing protein</fullName>
    </submittedName>
</protein>
<dbReference type="Gene3D" id="3.10.580.10">
    <property type="entry name" value="CBS-domain"/>
    <property type="match status" value="1"/>
</dbReference>
<evidence type="ECO:0000256" key="1">
    <source>
        <dbReference type="ARBA" id="ARBA00022737"/>
    </source>
</evidence>
<feature type="domain" description="CBS" evidence="3">
    <location>
        <begin position="17"/>
        <end position="75"/>
    </location>
</feature>
<evidence type="ECO:0000313" key="5">
    <source>
        <dbReference type="Proteomes" id="UP000430692"/>
    </source>
</evidence>
<dbReference type="InterPro" id="IPR051462">
    <property type="entry name" value="CBS_domain-containing"/>
</dbReference>
<sequence length="156" mass="18097">MNKNADLLFEKEITSLIIPREKVVVLEPDWSLERALIVLTRKGTTSVPVIHPDGRVEGIISKTNILDFLINPNKAQELDFTKLKEYRVLDAMDRNHMGIMANSIFSFAFEVLVNRSYIPIIDIRQQFVGILTRKVMMEKVIDYFHEEYLQTVTTEL</sequence>
<dbReference type="InterPro" id="IPR000644">
    <property type="entry name" value="CBS_dom"/>
</dbReference>
<reference evidence="4 5" key="1">
    <citation type="submission" date="2019-12" db="EMBL/GenBank/DDBJ databases">
        <title>Whole-genome analyses of novel actinobacteria.</title>
        <authorList>
            <person name="Sahin N."/>
            <person name="Saygin H."/>
        </authorList>
    </citation>
    <scope>NUCLEOTIDE SEQUENCE [LARGE SCALE GENOMIC DNA]</scope>
    <source>
        <strain evidence="4 5">KC615</strain>
    </source>
</reference>
<dbReference type="EMBL" id="WUUL01000025">
    <property type="protein sequence ID" value="MXQ55971.1"/>
    <property type="molecule type" value="Genomic_DNA"/>
</dbReference>
<organism evidence="4 5">
    <name type="scientific">Shimazuella alba</name>
    <dbReference type="NCBI Taxonomy" id="2690964"/>
    <lineage>
        <taxon>Bacteria</taxon>
        <taxon>Bacillati</taxon>
        <taxon>Bacillota</taxon>
        <taxon>Bacilli</taxon>
        <taxon>Bacillales</taxon>
        <taxon>Thermoactinomycetaceae</taxon>
        <taxon>Shimazuella</taxon>
    </lineage>
</organism>
<dbReference type="SMART" id="SM00116">
    <property type="entry name" value="CBS"/>
    <property type="match status" value="1"/>
</dbReference>
<keyword evidence="2" id="KW-0129">CBS domain</keyword>
<dbReference type="Proteomes" id="UP000430692">
    <property type="component" value="Unassembled WGS sequence"/>
</dbReference>
<dbReference type="SUPFAM" id="SSF54631">
    <property type="entry name" value="CBS-domain pair"/>
    <property type="match status" value="1"/>
</dbReference>
<evidence type="ECO:0000259" key="3">
    <source>
        <dbReference type="PROSITE" id="PS51371"/>
    </source>
</evidence>
<dbReference type="InterPro" id="IPR046342">
    <property type="entry name" value="CBS_dom_sf"/>
</dbReference>
<keyword evidence="5" id="KW-1185">Reference proteome</keyword>
<gene>
    <name evidence="4" type="ORF">GSM42_20040</name>
</gene>
<dbReference type="RefSeq" id="WP_160803336.1">
    <property type="nucleotide sequence ID" value="NZ_WUUL01000025.1"/>
</dbReference>
<dbReference type="PANTHER" id="PTHR48108:SF26">
    <property type="entry name" value="CBS DOMAIN-CONTAINING PROTEIN DDB_G0289609"/>
    <property type="match status" value="1"/>
</dbReference>
<dbReference type="PROSITE" id="PS51371">
    <property type="entry name" value="CBS"/>
    <property type="match status" value="1"/>
</dbReference>
<comment type="caution">
    <text evidence="4">The sequence shown here is derived from an EMBL/GenBank/DDBJ whole genome shotgun (WGS) entry which is preliminary data.</text>
</comment>
<dbReference type="PANTHER" id="PTHR48108">
    <property type="entry name" value="CBS DOMAIN-CONTAINING PROTEIN CBSX2, CHLOROPLASTIC"/>
    <property type="match status" value="1"/>
</dbReference>
<dbReference type="Pfam" id="PF00571">
    <property type="entry name" value="CBS"/>
    <property type="match status" value="1"/>
</dbReference>
<evidence type="ECO:0000256" key="2">
    <source>
        <dbReference type="PROSITE-ProRule" id="PRU00703"/>
    </source>
</evidence>
<evidence type="ECO:0000313" key="4">
    <source>
        <dbReference type="EMBL" id="MXQ55971.1"/>
    </source>
</evidence>
<dbReference type="AlphaFoldDB" id="A0A6I4VYW3"/>
<name>A0A6I4VYW3_9BACL</name>
<keyword evidence="1" id="KW-0677">Repeat</keyword>
<accession>A0A6I4VYW3</accession>
<proteinExistence type="predicted"/>